<dbReference type="CDD" id="cd00833">
    <property type="entry name" value="PKS"/>
    <property type="match status" value="1"/>
</dbReference>
<dbReference type="SMART" id="SM00822">
    <property type="entry name" value="PKS_KR"/>
    <property type="match status" value="1"/>
</dbReference>
<name>A0ABS1NVE2_9ACTN</name>
<keyword evidence="8" id="KW-0012">Acyltransferase</keyword>
<dbReference type="RefSeq" id="WP_201814379.1">
    <property type="nucleotide sequence ID" value="NZ_JAERRH010000002.1"/>
</dbReference>
<dbReference type="Gene3D" id="3.10.129.110">
    <property type="entry name" value="Polyketide synthase dehydratase"/>
    <property type="match status" value="1"/>
</dbReference>
<comment type="pathway">
    <text evidence="2">Antibiotic biosynthesis.</text>
</comment>
<keyword evidence="7" id="KW-0511">Multifunctional enzyme</keyword>
<dbReference type="InterPro" id="IPR057326">
    <property type="entry name" value="KR_dom"/>
</dbReference>
<dbReference type="InterPro" id="IPR014030">
    <property type="entry name" value="Ketoacyl_synth_N"/>
</dbReference>
<dbReference type="InterPro" id="IPR020807">
    <property type="entry name" value="PKS_DH"/>
</dbReference>
<dbReference type="Gene3D" id="1.10.1200.10">
    <property type="entry name" value="ACP-like"/>
    <property type="match status" value="1"/>
</dbReference>
<dbReference type="InterPro" id="IPR020806">
    <property type="entry name" value="PKS_PP-bd"/>
</dbReference>
<dbReference type="PROSITE" id="PS00606">
    <property type="entry name" value="KS3_1"/>
    <property type="match status" value="1"/>
</dbReference>
<evidence type="ECO:0000256" key="5">
    <source>
        <dbReference type="ARBA" id="ARBA00022679"/>
    </source>
</evidence>
<dbReference type="SUPFAM" id="SSF53474">
    <property type="entry name" value="alpha/beta-Hydrolases"/>
    <property type="match status" value="1"/>
</dbReference>
<dbReference type="SUPFAM" id="SSF101173">
    <property type="entry name" value="Docking domain B of the erythromycin polyketide synthase (DEBS)"/>
    <property type="match status" value="1"/>
</dbReference>
<dbReference type="SMART" id="SM00827">
    <property type="entry name" value="PKS_AT"/>
    <property type="match status" value="1"/>
</dbReference>
<dbReference type="InterPro" id="IPR032821">
    <property type="entry name" value="PKS_assoc"/>
</dbReference>
<evidence type="ECO:0000313" key="15">
    <source>
        <dbReference type="Proteomes" id="UP000621386"/>
    </source>
</evidence>
<evidence type="ECO:0000256" key="8">
    <source>
        <dbReference type="ARBA" id="ARBA00023315"/>
    </source>
</evidence>
<dbReference type="Gene3D" id="3.30.70.3290">
    <property type="match status" value="1"/>
</dbReference>
<evidence type="ECO:0000256" key="7">
    <source>
        <dbReference type="ARBA" id="ARBA00023268"/>
    </source>
</evidence>
<feature type="region of interest" description="Disordered" evidence="10">
    <location>
        <begin position="1408"/>
        <end position="1445"/>
    </location>
</feature>
<dbReference type="PANTHER" id="PTHR43775:SF51">
    <property type="entry name" value="INACTIVE PHENOLPHTHIOCEROL SYNTHESIS POLYKETIDE SYNTHASE TYPE I PKS1-RELATED"/>
    <property type="match status" value="1"/>
</dbReference>
<dbReference type="CDD" id="cd08956">
    <property type="entry name" value="KR_3_FAS_SDR_x"/>
    <property type="match status" value="1"/>
</dbReference>
<dbReference type="SUPFAM" id="SSF52151">
    <property type="entry name" value="FabD/lysophospholipase-like"/>
    <property type="match status" value="1"/>
</dbReference>
<feature type="region of interest" description="Disordered" evidence="10">
    <location>
        <begin position="1033"/>
        <end position="1060"/>
    </location>
</feature>
<keyword evidence="6" id="KW-0045">Antibiotic biosynthesis</keyword>
<comment type="caution">
    <text evidence="14">The sequence shown here is derived from an EMBL/GenBank/DDBJ whole genome shotgun (WGS) entry which is preliminary data.</text>
</comment>
<dbReference type="PROSITE" id="PS52019">
    <property type="entry name" value="PKS_MFAS_DH"/>
    <property type="match status" value="1"/>
</dbReference>
<feature type="domain" description="PKS/mFAS DH" evidence="13">
    <location>
        <begin position="934"/>
        <end position="1210"/>
    </location>
</feature>
<dbReference type="Proteomes" id="UP000621386">
    <property type="component" value="Unassembled WGS sequence"/>
</dbReference>
<dbReference type="Pfam" id="PF00109">
    <property type="entry name" value="ketoacyl-synt"/>
    <property type="match status" value="1"/>
</dbReference>
<dbReference type="PROSITE" id="PS50075">
    <property type="entry name" value="CARRIER"/>
    <property type="match status" value="1"/>
</dbReference>
<dbReference type="InterPro" id="IPR001227">
    <property type="entry name" value="Ac_transferase_dom_sf"/>
</dbReference>
<reference evidence="14 15" key="1">
    <citation type="submission" date="2021-01" db="EMBL/GenBank/DDBJ databases">
        <title>WGS of actinomycetes isolated from Thailand.</title>
        <authorList>
            <person name="Thawai C."/>
        </authorList>
    </citation>
    <scope>NUCLEOTIDE SEQUENCE [LARGE SCALE GENOMIC DNA]</scope>
    <source>
        <strain evidence="14 15">CH5-8</strain>
    </source>
</reference>
<evidence type="ECO:0000256" key="3">
    <source>
        <dbReference type="ARBA" id="ARBA00022450"/>
    </source>
</evidence>
<evidence type="ECO:0000256" key="10">
    <source>
        <dbReference type="SAM" id="MobiDB-lite"/>
    </source>
</evidence>
<keyword evidence="5" id="KW-0808">Transferase</keyword>
<dbReference type="InterPro" id="IPR029058">
    <property type="entry name" value="AB_hydrolase_fold"/>
</dbReference>
<dbReference type="Pfam" id="PF00698">
    <property type="entry name" value="Acyl_transf_1"/>
    <property type="match status" value="1"/>
</dbReference>
<dbReference type="InterPro" id="IPR014043">
    <property type="entry name" value="Acyl_transferase_dom"/>
</dbReference>
<dbReference type="InterPro" id="IPR013968">
    <property type="entry name" value="PKS_KR"/>
</dbReference>
<evidence type="ECO:0000259" key="11">
    <source>
        <dbReference type="PROSITE" id="PS50075"/>
    </source>
</evidence>
<dbReference type="SMART" id="SM00823">
    <property type="entry name" value="PKS_PP"/>
    <property type="match status" value="1"/>
</dbReference>
<protein>
    <submittedName>
        <fullName evidence="14">SDR family NAD(P)-dependent oxidoreductase</fullName>
    </submittedName>
</protein>
<dbReference type="InterPro" id="IPR018201">
    <property type="entry name" value="Ketoacyl_synth_AS"/>
</dbReference>
<dbReference type="Pfam" id="PF00550">
    <property type="entry name" value="PP-binding"/>
    <property type="match status" value="1"/>
</dbReference>
<dbReference type="InterPro" id="IPR036291">
    <property type="entry name" value="NAD(P)-bd_dom_sf"/>
</dbReference>
<dbReference type="SMART" id="SM00825">
    <property type="entry name" value="PKS_KS"/>
    <property type="match status" value="1"/>
</dbReference>
<dbReference type="InterPro" id="IPR020802">
    <property type="entry name" value="TesA-like"/>
</dbReference>
<dbReference type="EMBL" id="JAERRH010000002">
    <property type="protein sequence ID" value="MBL1103919.1"/>
    <property type="molecule type" value="Genomic_DNA"/>
</dbReference>
<evidence type="ECO:0000256" key="2">
    <source>
        <dbReference type="ARBA" id="ARBA00004792"/>
    </source>
</evidence>
<evidence type="ECO:0000259" key="13">
    <source>
        <dbReference type="PROSITE" id="PS52019"/>
    </source>
</evidence>
<dbReference type="InterPro" id="IPR020841">
    <property type="entry name" value="PKS_Beta-ketoAc_synthase_dom"/>
</dbReference>
<keyword evidence="15" id="KW-1185">Reference proteome</keyword>
<dbReference type="Pfam" id="PF02801">
    <property type="entry name" value="Ketoacyl-synt_C"/>
    <property type="match status" value="1"/>
</dbReference>
<dbReference type="InterPro" id="IPR036736">
    <property type="entry name" value="ACP-like_sf"/>
</dbReference>
<proteinExistence type="predicted"/>
<dbReference type="InterPro" id="IPR042104">
    <property type="entry name" value="PKS_dehydratase_sf"/>
</dbReference>
<dbReference type="Gene3D" id="3.40.50.720">
    <property type="entry name" value="NAD(P)-binding Rossmann-like Domain"/>
    <property type="match status" value="1"/>
</dbReference>
<comment type="cofactor">
    <cofactor evidence="1">
        <name>pantetheine 4'-phosphate</name>
        <dbReference type="ChEBI" id="CHEBI:47942"/>
    </cofactor>
</comment>
<dbReference type="InterPro" id="IPR009081">
    <property type="entry name" value="PP-bd_ACP"/>
</dbReference>
<dbReference type="InterPro" id="IPR016036">
    <property type="entry name" value="Malonyl_transacylase_ACP-bd"/>
</dbReference>
<dbReference type="InterPro" id="IPR036299">
    <property type="entry name" value="Polyketide_synth_docking_sf"/>
</dbReference>
<evidence type="ECO:0000256" key="1">
    <source>
        <dbReference type="ARBA" id="ARBA00001957"/>
    </source>
</evidence>
<dbReference type="Pfam" id="PF00975">
    <property type="entry name" value="Thioesterase"/>
    <property type="match status" value="1"/>
</dbReference>
<dbReference type="InterPro" id="IPR006162">
    <property type="entry name" value="Ppantetheine_attach_site"/>
</dbReference>
<evidence type="ECO:0000313" key="14">
    <source>
        <dbReference type="EMBL" id="MBL1103919.1"/>
    </source>
</evidence>
<accession>A0ABS1NVE2</accession>
<dbReference type="SMART" id="SM00824">
    <property type="entry name" value="PKS_TE"/>
    <property type="match status" value="1"/>
</dbReference>
<evidence type="ECO:0000256" key="9">
    <source>
        <dbReference type="PROSITE-ProRule" id="PRU01363"/>
    </source>
</evidence>
<dbReference type="PROSITE" id="PS52004">
    <property type="entry name" value="KS3_2"/>
    <property type="match status" value="1"/>
</dbReference>
<dbReference type="InterPro" id="IPR014031">
    <property type="entry name" value="Ketoacyl_synth_C"/>
</dbReference>
<dbReference type="Pfam" id="PF16197">
    <property type="entry name" value="KAsynt_C_assoc"/>
    <property type="match status" value="1"/>
</dbReference>
<dbReference type="InterPro" id="IPR050091">
    <property type="entry name" value="PKS_NRPS_Biosynth_Enz"/>
</dbReference>
<feature type="active site" description="Proton donor; for dehydratase activity" evidence="9">
    <location>
        <position position="1132"/>
    </location>
</feature>
<keyword evidence="3" id="KW-0596">Phosphopantetheine</keyword>
<dbReference type="SMART" id="SM00826">
    <property type="entry name" value="PKS_DH"/>
    <property type="match status" value="1"/>
</dbReference>
<organism evidence="14 15">
    <name type="scientific">Streptomyces musisoli</name>
    <dbReference type="NCBI Taxonomy" id="2802280"/>
    <lineage>
        <taxon>Bacteria</taxon>
        <taxon>Bacillati</taxon>
        <taxon>Actinomycetota</taxon>
        <taxon>Actinomycetes</taxon>
        <taxon>Kitasatosporales</taxon>
        <taxon>Streptomycetaceae</taxon>
        <taxon>Streptomyces</taxon>
    </lineage>
</organism>
<feature type="region of interest" description="C-terminal hotdog fold" evidence="9">
    <location>
        <begin position="1071"/>
        <end position="1210"/>
    </location>
</feature>
<dbReference type="Pfam" id="PF22953">
    <property type="entry name" value="SpnB_Rossmann"/>
    <property type="match status" value="1"/>
</dbReference>
<evidence type="ECO:0000259" key="12">
    <source>
        <dbReference type="PROSITE" id="PS52004"/>
    </source>
</evidence>
<dbReference type="PANTHER" id="PTHR43775">
    <property type="entry name" value="FATTY ACID SYNTHASE"/>
    <property type="match status" value="1"/>
</dbReference>
<dbReference type="InterPro" id="IPR016035">
    <property type="entry name" value="Acyl_Trfase/lysoPLipase"/>
</dbReference>
<dbReference type="Gene3D" id="3.40.50.1820">
    <property type="entry name" value="alpha/beta hydrolase"/>
    <property type="match status" value="1"/>
</dbReference>
<dbReference type="InterPro" id="IPR049551">
    <property type="entry name" value="PKS_DH_C"/>
</dbReference>
<dbReference type="InterPro" id="IPR055123">
    <property type="entry name" value="SpnB-like_Rossmann"/>
</dbReference>
<gene>
    <name evidence="14" type="ORF">JK361_04750</name>
</gene>
<dbReference type="Gene3D" id="3.40.366.10">
    <property type="entry name" value="Malonyl-Coenzyme A Acyl Carrier Protein, domain 2"/>
    <property type="match status" value="1"/>
</dbReference>
<dbReference type="Pfam" id="PF08990">
    <property type="entry name" value="Docking"/>
    <property type="match status" value="1"/>
</dbReference>
<dbReference type="Gene3D" id="3.40.47.10">
    <property type="match status" value="1"/>
</dbReference>
<dbReference type="PROSITE" id="PS00012">
    <property type="entry name" value="PHOSPHOPANTETHEINE"/>
    <property type="match status" value="1"/>
</dbReference>
<feature type="domain" description="Ketosynthase family 3 (KS3)" evidence="12">
    <location>
        <begin position="33"/>
        <end position="458"/>
    </location>
</feature>
<dbReference type="SUPFAM" id="SSF53901">
    <property type="entry name" value="Thiolase-like"/>
    <property type="match status" value="1"/>
</dbReference>
<evidence type="ECO:0000256" key="4">
    <source>
        <dbReference type="ARBA" id="ARBA00022553"/>
    </source>
</evidence>
<dbReference type="InterPro" id="IPR015083">
    <property type="entry name" value="NorB/c/GfsB-D-like_docking"/>
</dbReference>
<keyword evidence="4" id="KW-0597">Phosphoprotein</keyword>
<dbReference type="Pfam" id="PF14765">
    <property type="entry name" value="PS-DH"/>
    <property type="match status" value="1"/>
</dbReference>
<dbReference type="InterPro" id="IPR049552">
    <property type="entry name" value="PKS_DH_N"/>
</dbReference>
<feature type="active site" description="Proton acceptor; for dehydratase activity" evidence="9">
    <location>
        <position position="966"/>
    </location>
</feature>
<dbReference type="Pfam" id="PF21089">
    <property type="entry name" value="PKS_DH_N"/>
    <property type="match status" value="1"/>
</dbReference>
<dbReference type="SUPFAM" id="SSF51735">
    <property type="entry name" value="NAD(P)-binding Rossmann-fold domains"/>
    <property type="match status" value="2"/>
</dbReference>
<dbReference type="InterPro" id="IPR001031">
    <property type="entry name" value="Thioesterase"/>
</dbReference>
<dbReference type="Pfam" id="PF08659">
    <property type="entry name" value="KR"/>
    <property type="match status" value="1"/>
</dbReference>
<dbReference type="SUPFAM" id="SSF55048">
    <property type="entry name" value="Probable ACP-binding domain of malonyl-CoA ACP transacylase"/>
    <property type="match status" value="1"/>
</dbReference>
<evidence type="ECO:0000256" key="6">
    <source>
        <dbReference type="ARBA" id="ARBA00023194"/>
    </source>
</evidence>
<feature type="domain" description="Carrier" evidence="11">
    <location>
        <begin position="1713"/>
        <end position="1788"/>
    </location>
</feature>
<sequence>MADENKLREYLKRAIAEGQQTRQRLDEVEARAREPIAVVSMACRFPGGATGPEELWRLVADGRDTLSGLPADRGWDLDRLLGDADGPGRSHAGVGGFLYDAADFDPEFFGISPREALAMDPQQRLVLELAWEVMERARIAPDSLRGSRTGVFLGVMYSDYGSRVTEAPEALEGYLGNGSAGSVASGRLAYTFGLEGPAVTVDTACSSSLVALHLAGNALRNGECSLALAGGVTVMSTPGVFVEFSRQGGLAADGRCKSFAAAADGTGWGEGAGVLVLERLSDARRNGHPVLAVIRGSAVNQDGASSGLTVPNGPSQQRVIRAALDRARLSPADVDAVEAHGTGTRLGDPIEAQALLATYGQGRPADRPLWLGSVKSNIGHTQAAAGVAGVIKMVMALRHGVLPRTLHVDEPTPHVDWSAGAVRLLTEEQPWPGSDRPRRAGVSSFGVSGTNAHVVLEQAPQEEPAPEPAVSPSASDQDVVLPWLLSARSEEALREQAARLVAHLGARPDERPVDTAWSLSRRAVLDHRAVVVARYRDEVRRSLRTLADGGTAPGLVRGTAGGAGLAFLFTGQGSQRREMGQELYAAFPAFADALDTVSEALDAHLDRPLKEVVAGGADADGLLDETAYAQPALFAFEVALFRLLEQWGVRPDFVAGHSVGELAAAHAVGVLSLPDAALLVAERGRLMQQMPSGGAMIAVQAAEEEVLPYLADFHGRVAVAAVNGPSSVVLSGDLAAVEETARMFGARGRKTRRLTVSHAFHSAHMDGMLDAFREVARGLEFRPPRIPLVSTLTGAVATAEELRSPDYWVRHARGSVRFLDAVRTLEARGAGKFLELGPDGVLTAMAQSCLTAQGAVSAATARAGRSETETLVAAVSRMHAHGAPVDWEAYFAGTGPRPVDLPTYPFQRRRFWLDPAADKAAGQPDLAGLRAVDHALLRAAVELPTGDGILFTGRLSAAEHPWLADHTVLGAPLLPGTALVDLALAAGREAGLPELEELTLQAPLVLDGDGAVTVQVFLGPADESGRRPVSIHSAAGDAASAQPPVRHATGVLGAPATGEPEPLAVWPPEGTDAIGVADLYDDLAAAGLGYGPVFRGLRAAWRRGAEVFAEVALPAEGAGGTDGFGVHPALLDAALHGAGLGGLVEGGGEARVPFSWNGVALHRTGAARLRVRLAPAGTDGVAVTAADEEGRPVASVRSLVLRPVSPEQIRAAGGIRRDVLFRLDWPRLEEQLTQDQDAAPVRRCAVLGTDGDGPAARWAAGLEAAGVEVVRVGDPAQWGEPVPDAVVVAVHTPTATEVTGAEWNAVHEALAAAQACLADPRFAGARLAFVTEGAVAAVGGDTVPAPAQAAVWGLIRSAQTENPGRFVLIDMDAAEESPRALAAALGSGEPQLAIRAGALTVPRLARVPVPTAPEQLTDPDGGTPRGTAPHRPGPDPEGTVLVTGGTGGLGAQVARRLAVRHGVRHLLLASRRGPAAEGAAELADELTALGARVTVAACDVADREALARLLADIPAAHPLTAVVHTAGVLDDGVLTSLTPERLDAVLRAKADSAAHLHELTRDARLSAFVLFSSASGVLGAAGQGNYAAANAWLDALAQHRAARGLPGVSLAWGPWEEGQGGMTATLDRGELARFARTGIAALPADQALTLFDAVWAGEDPLLVPMRLDTAVLRGSAGGTDIPAALRGLVPPARRRPAPAARPLAELAGEERAAALRELVRARAAGVLGHAAPEEFDDSRPFLESGFDSLTAVELRNALGEATGLRLPATVVFDSGTPEALAVRLGELLDAARPGGDGAGAAPQDTIDALYRQACAEDRIGEANEFLMAASRLRPAFTADRAQAAVLEPLRLATGPEEPALICFPSVGASSSPLQYARFATALDGVRTVSVLPVPGFVADEPVPADFTAMVQTQAEAVLRCAGEAPFVLVGYSSGGWLANAVAGRLERQGRGPSAVVLLDTYFVDSSLPAIQPALTRGMFDREDVFGRIDHVRWTAMGAYLRLFADFTPSATQAPTVLVQASDPMPAADDAAPWPGPGERTLAFPMAVRPVPGDHFTIVEDAAEAVAHAVHDWLTSN</sequence>
<dbReference type="InterPro" id="IPR049900">
    <property type="entry name" value="PKS_mFAS_DH"/>
</dbReference>
<dbReference type="InterPro" id="IPR016039">
    <property type="entry name" value="Thiolase-like"/>
</dbReference>
<feature type="region of interest" description="N-terminal hotdog fold" evidence="9">
    <location>
        <begin position="934"/>
        <end position="1059"/>
    </location>
</feature>